<accession>A0A448WHZ6</accession>
<dbReference type="AlphaFoldDB" id="A0A448WHZ6"/>
<protein>
    <recommendedName>
        <fullName evidence="1">VWFA domain-containing protein</fullName>
    </recommendedName>
</protein>
<dbReference type="InterPro" id="IPR036465">
    <property type="entry name" value="vWFA_dom_sf"/>
</dbReference>
<evidence type="ECO:0000259" key="1">
    <source>
        <dbReference type="PROSITE" id="PS50234"/>
    </source>
</evidence>
<dbReference type="PANTHER" id="PTHR45737:SF6">
    <property type="entry name" value="VON WILLEBRAND FACTOR A DOMAIN-CONTAINING PROTEIN 5A"/>
    <property type="match status" value="1"/>
</dbReference>
<dbReference type="Pfam" id="PF13519">
    <property type="entry name" value="VWA_2"/>
    <property type="match status" value="1"/>
</dbReference>
<dbReference type="Proteomes" id="UP000784294">
    <property type="component" value="Unassembled WGS sequence"/>
</dbReference>
<dbReference type="PROSITE" id="PS50234">
    <property type="entry name" value="VWFA"/>
    <property type="match status" value="1"/>
</dbReference>
<dbReference type="OrthoDB" id="1729737at2759"/>
<dbReference type="EMBL" id="CAAALY010014195">
    <property type="protein sequence ID" value="VEL12243.1"/>
    <property type="molecule type" value="Genomic_DNA"/>
</dbReference>
<dbReference type="SUPFAM" id="SSF53300">
    <property type="entry name" value="vWA-like"/>
    <property type="match status" value="1"/>
</dbReference>
<dbReference type="Gene3D" id="3.40.50.410">
    <property type="entry name" value="von Willebrand factor, type A domain"/>
    <property type="match status" value="1"/>
</dbReference>
<keyword evidence="3" id="KW-1185">Reference proteome</keyword>
<gene>
    <name evidence="2" type="ORF">PXEA_LOCUS5683</name>
</gene>
<proteinExistence type="predicted"/>
<dbReference type="PANTHER" id="PTHR45737">
    <property type="entry name" value="VON WILLEBRAND FACTOR A DOMAIN-CONTAINING PROTEIN 5A"/>
    <property type="match status" value="1"/>
</dbReference>
<reference evidence="2" key="1">
    <citation type="submission" date="2018-11" db="EMBL/GenBank/DDBJ databases">
        <authorList>
            <consortium name="Pathogen Informatics"/>
        </authorList>
    </citation>
    <scope>NUCLEOTIDE SEQUENCE</scope>
</reference>
<organism evidence="2 3">
    <name type="scientific">Protopolystoma xenopodis</name>
    <dbReference type="NCBI Taxonomy" id="117903"/>
    <lineage>
        <taxon>Eukaryota</taxon>
        <taxon>Metazoa</taxon>
        <taxon>Spiralia</taxon>
        <taxon>Lophotrochozoa</taxon>
        <taxon>Platyhelminthes</taxon>
        <taxon>Monogenea</taxon>
        <taxon>Polyopisthocotylea</taxon>
        <taxon>Polystomatidea</taxon>
        <taxon>Polystomatidae</taxon>
        <taxon>Protopolystoma</taxon>
    </lineage>
</organism>
<name>A0A448WHZ6_9PLAT</name>
<evidence type="ECO:0000313" key="2">
    <source>
        <dbReference type="EMBL" id="VEL12243.1"/>
    </source>
</evidence>
<comment type="caution">
    <text evidence="2">The sequence shown here is derived from an EMBL/GenBank/DDBJ whole genome shotgun (WGS) entry which is preliminary data.</text>
</comment>
<sequence length="103" mass="11502">MLEQPYLPMSCLELGCPVSSTSTTDDFLQLHCLMVNLLPKLNEGSSKQSLLEFAFVIDCSGSMQGDRIEHAKQAMLLLVKSLPSNCRFQVVRFGSEAKTFFPR</sequence>
<feature type="domain" description="VWFA" evidence="1">
    <location>
        <begin position="52"/>
        <end position="103"/>
    </location>
</feature>
<dbReference type="InterPro" id="IPR002035">
    <property type="entry name" value="VWF_A"/>
</dbReference>
<evidence type="ECO:0000313" key="3">
    <source>
        <dbReference type="Proteomes" id="UP000784294"/>
    </source>
</evidence>